<dbReference type="AlphaFoldDB" id="B9XLK6"/>
<feature type="transmembrane region" description="Helical" evidence="2">
    <location>
        <begin position="21"/>
        <end position="43"/>
    </location>
</feature>
<proteinExistence type="predicted"/>
<name>B9XLK6_PEDPL</name>
<dbReference type="Proteomes" id="UP000003688">
    <property type="component" value="Unassembled WGS sequence"/>
</dbReference>
<dbReference type="InterPro" id="IPR045584">
    <property type="entry name" value="Pilin-like"/>
</dbReference>
<feature type="region of interest" description="Disordered" evidence="1">
    <location>
        <begin position="150"/>
        <end position="171"/>
    </location>
</feature>
<accession>B9XLK6</accession>
<evidence type="ECO:0008006" key="5">
    <source>
        <dbReference type="Google" id="ProtNLM"/>
    </source>
</evidence>
<evidence type="ECO:0000313" key="3">
    <source>
        <dbReference type="EMBL" id="EEF59254.1"/>
    </source>
</evidence>
<keyword evidence="2" id="KW-0812">Transmembrane</keyword>
<keyword evidence="2" id="KW-0472">Membrane</keyword>
<evidence type="ECO:0000256" key="1">
    <source>
        <dbReference type="SAM" id="MobiDB-lite"/>
    </source>
</evidence>
<dbReference type="InterPro" id="IPR012902">
    <property type="entry name" value="N_methyl_site"/>
</dbReference>
<sequence length="213" mass="23434">MSLHPMCTERNRRASFKGRDRGFSLLELLIVMVIIIIMFTLYFSGGSKSYQMKQIAACEKNLMNTYVGLKTYSMDNNDKFPTLVNAQTSEAPLSQLVPRSTTGTEYFTCPGTKDKPLPDAQPFIDRKISYAYYMGHTSKDGADQPLMSDRQVNTNSKLPGQPLFSADGKPPGANHNKYGGNVMFCDGNVQSSPAQSAFTLTNAPGVVLLNPKP</sequence>
<evidence type="ECO:0000256" key="2">
    <source>
        <dbReference type="SAM" id="Phobius"/>
    </source>
</evidence>
<evidence type="ECO:0000313" key="4">
    <source>
        <dbReference type="Proteomes" id="UP000003688"/>
    </source>
</evidence>
<keyword evidence="2" id="KW-1133">Transmembrane helix</keyword>
<dbReference type="EMBL" id="ABOX02000030">
    <property type="protein sequence ID" value="EEF59254.1"/>
    <property type="molecule type" value="Genomic_DNA"/>
</dbReference>
<organism evidence="3 4">
    <name type="scientific">Pedosphaera parvula (strain Ellin514)</name>
    <dbReference type="NCBI Taxonomy" id="320771"/>
    <lineage>
        <taxon>Bacteria</taxon>
        <taxon>Pseudomonadati</taxon>
        <taxon>Verrucomicrobiota</taxon>
        <taxon>Pedosphaerae</taxon>
        <taxon>Pedosphaerales</taxon>
        <taxon>Pedosphaeraceae</taxon>
        <taxon>Pedosphaera</taxon>
    </lineage>
</organism>
<reference evidence="3 4" key="1">
    <citation type="journal article" date="2011" name="J. Bacteriol.">
        <title>Genome sequence of 'Pedosphaera parvula' Ellin514, an aerobic Verrucomicrobial isolate from pasture soil.</title>
        <authorList>
            <person name="Kant R."/>
            <person name="van Passel M.W."/>
            <person name="Sangwan P."/>
            <person name="Palva A."/>
            <person name="Lucas S."/>
            <person name="Copeland A."/>
            <person name="Lapidus A."/>
            <person name="Glavina Del Rio T."/>
            <person name="Dalin E."/>
            <person name="Tice H."/>
            <person name="Bruce D."/>
            <person name="Goodwin L."/>
            <person name="Pitluck S."/>
            <person name="Chertkov O."/>
            <person name="Larimer F.W."/>
            <person name="Land M.L."/>
            <person name="Hauser L."/>
            <person name="Brettin T.S."/>
            <person name="Detter J.C."/>
            <person name="Han S."/>
            <person name="de Vos W.M."/>
            <person name="Janssen P.H."/>
            <person name="Smidt H."/>
        </authorList>
    </citation>
    <scope>NUCLEOTIDE SEQUENCE [LARGE SCALE GENOMIC DNA]</scope>
    <source>
        <strain evidence="3 4">Ellin514</strain>
    </source>
</reference>
<dbReference type="SUPFAM" id="SSF54523">
    <property type="entry name" value="Pili subunits"/>
    <property type="match status" value="1"/>
</dbReference>
<gene>
    <name evidence="3" type="ORF">Cflav_PD2105</name>
</gene>
<dbReference type="STRING" id="320771.Cflav_PD2105"/>
<protein>
    <recommendedName>
        <fullName evidence="5">Prepilin-type N-terminal cleavage/methylation domain-containing protein</fullName>
    </recommendedName>
</protein>
<comment type="caution">
    <text evidence="3">The sequence shown here is derived from an EMBL/GenBank/DDBJ whole genome shotgun (WGS) entry which is preliminary data.</text>
</comment>
<dbReference type="Pfam" id="PF07963">
    <property type="entry name" value="N_methyl"/>
    <property type="match status" value="1"/>
</dbReference>
<dbReference type="NCBIfam" id="TIGR02532">
    <property type="entry name" value="IV_pilin_GFxxxE"/>
    <property type="match status" value="1"/>
</dbReference>
<keyword evidence="4" id="KW-1185">Reference proteome</keyword>